<name>A0A2T3LCY4_9GAMM</name>
<keyword evidence="3" id="KW-1185">Reference proteome</keyword>
<comment type="caution">
    <text evidence="2">The sequence shown here is derived from an EMBL/GenBank/DDBJ whole genome shotgun (WGS) entry which is preliminary data.</text>
</comment>
<evidence type="ECO:0000256" key="1">
    <source>
        <dbReference type="SAM" id="SignalP"/>
    </source>
</evidence>
<evidence type="ECO:0008006" key="4">
    <source>
        <dbReference type="Google" id="ProtNLM"/>
    </source>
</evidence>
<protein>
    <recommendedName>
        <fullName evidence="4">Lipoprotein</fullName>
    </recommendedName>
</protein>
<keyword evidence="1" id="KW-0732">Signal</keyword>
<dbReference type="PROSITE" id="PS51257">
    <property type="entry name" value="PROKAR_LIPOPROTEIN"/>
    <property type="match status" value="1"/>
</dbReference>
<dbReference type="AlphaFoldDB" id="A0A2T3LCY4"/>
<dbReference type="EMBL" id="PYOC01000001">
    <property type="protein sequence ID" value="PSV49218.1"/>
    <property type="molecule type" value="Genomic_DNA"/>
</dbReference>
<feature type="signal peptide" evidence="1">
    <location>
        <begin position="1"/>
        <end position="18"/>
    </location>
</feature>
<accession>A0A2T3LCY4</accession>
<reference evidence="2 3" key="1">
    <citation type="submission" date="2018-03" db="EMBL/GenBank/DDBJ databases">
        <title>Whole genome sequencing of Histamine producing bacteria.</title>
        <authorList>
            <person name="Butler K."/>
        </authorList>
    </citation>
    <scope>NUCLEOTIDE SEQUENCE [LARGE SCALE GENOMIC DNA]</scope>
    <source>
        <strain evidence="2 3">ATCC 19614</strain>
    </source>
</reference>
<proteinExistence type="predicted"/>
<feature type="chain" id="PRO_5015747259" description="Lipoprotein" evidence="1">
    <location>
        <begin position="19"/>
        <end position="102"/>
    </location>
</feature>
<sequence length="102" mass="11091">MKCSKLLALITLSPFILAGCQTTSMFDIPKLVKSGRIAPVTTEELHAIDKGTEVKVVQSMFTRAGGTCTLLEKALECTDKNSVYKFNILDGAVVSSKHQKIM</sequence>
<gene>
    <name evidence="2" type="ORF">C9J47_01205</name>
</gene>
<evidence type="ECO:0000313" key="3">
    <source>
        <dbReference type="Proteomes" id="UP000241803"/>
    </source>
</evidence>
<evidence type="ECO:0000313" key="2">
    <source>
        <dbReference type="EMBL" id="PSV49218.1"/>
    </source>
</evidence>
<dbReference type="RefSeq" id="WP_006228720.1">
    <property type="nucleotide sequence ID" value="NZ_JAKJTK010000029.1"/>
</dbReference>
<dbReference type="Proteomes" id="UP000241803">
    <property type="component" value="Unassembled WGS sequence"/>
</dbReference>
<organism evidence="2 3">
    <name type="scientific">Photobacterium indicum</name>
    <dbReference type="NCBI Taxonomy" id="81447"/>
    <lineage>
        <taxon>Bacteria</taxon>
        <taxon>Pseudomonadati</taxon>
        <taxon>Pseudomonadota</taxon>
        <taxon>Gammaproteobacteria</taxon>
        <taxon>Vibrionales</taxon>
        <taxon>Vibrionaceae</taxon>
        <taxon>Photobacterium</taxon>
    </lineage>
</organism>